<proteinExistence type="predicted"/>
<evidence type="ECO:0000313" key="1">
    <source>
        <dbReference type="EMBL" id="KAL2629057.1"/>
    </source>
</evidence>
<dbReference type="Proteomes" id="UP001605036">
    <property type="component" value="Unassembled WGS sequence"/>
</dbReference>
<keyword evidence="2" id="KW-1185">Reference proteome</keyword>
<comment type="caution">
    <text evidence="1">The sequence shown here is derived from an EMBL/GenBank/DDBJ whole genome shotgun (WGS) entry which is preliminary data.</text>
</comment>
<dbReference type="AlphaFoldDB" id="A0ABD1YEA2"/>
<name>A0ABD1YEA2_9MARC</name>
<dbReference type="EMBL" id="JBHFFA010000004">
    <property type="protein sequence ID" value="KAL2629057.1"/>
    <property type="molecule type" value="Genomic_DNA"/>
</dbReference>
<reference evidence="1 2" key="1">
    <citation type="submission" date="2024-09" db="EMBL/GenBank/DDBJ databases">
        <title>Chromosome-scale assembly of Riccia fluitans.</title>
        <authorList>
            <person name="Paukszto L."/>
            <person name="Sawicki J."/>
            <person name="Karawczyk K."/>
            <person name="Piernik-Szablinska J."/>
            <person name="Szczecinska M."/>
            <person name="Mazdziarz M."/>
        </authorList>
    </citation>
    <scope>NUCLEOTIDE SEQUENCE [LARGE SCALE GENOMIC DNA]</scope>
    <source>
        <strain evidence="1">Rf_01</strain>
        <tissue evidence="1">Aerial parts of the thallus</tissue>
    </source>
</reference>
<evidence type="ECO:0000313" key="2">
    <source>
        <dbReference type="Proteomes" id="UP001605036"/>
    </source>
</evidence>
<sequence>MPRRLPLHSGGSSIVFLSVVQVSVPMWIEGPVLFRHMATLLMTEASQAWSFADLSSVTYLPLAGPSVAFALSYSDDAVHFWCFALVEILRGEEVRLYEEVGAFYNARNSFTCDSPDHEVPVNKADNESKKLKSLRELFPNDFPRKLLPTGTRVRAVYPGTANYCKAPIVGLDSPDPEDYEASHYLYLVKFKREETLAERIEGTAVWKIPFDEAVPRE</sequence>
<accession>A0ABD1YEA2</accession>
<protein>
    <submittedName>
        <fullName evidence="1">Uncharacterized protein</fullName>
    </submittedName>
</protein>
<organism evidence="1 2">
    <name type="scientific">Riccia fluitans</name>
    <dbReference type="NCBI Taxonomy" id="41844"/>
    <lineage>
        <taxon>Eukaryota</taxon>
        <taxon>Viridiplantae</taxon>
        <taxon>Streptophyta</taxon>
        <taxon>Embryophyta</taxon>
        <taxon>Marchantiophyta</taxon>
        <taxon>Marchantiopsida</taxon>
        <taxon>Marchantiidae</taxon>
        <taxon>Marchantiales</taxon>
        <taxon>Ricciaceae</taxon>
        <taxon>Riccia</taxon>
    </lineage>
</organism>
<gene>
    <name evidence="1" type="ORF">R1flu_013743</name>
</gene>